<evidence type="ECO:0000313" key="1">
    <source>
        <dbReference type="EMBL" id="OGD87580.1"/>
    </source>
</evidence>
<reference evidence="1 2" key="1">
    <citation type="journal article" date="2016" name="Nat. Commun.">
        <title>Thousands of microbial genomes shed light on interconnected biogeochemical processes in an aquifer system.</title>
        <authorList>
            <person name="Anantharaman K."/>
            <person name="Brown C.T."/>
            <person name="Hug L.A."/>
            <person name="Sharon I."/>
            <person name="Castelle C.J."/>
            <person name="Probst A.J."/>
            <person name="Thomas B.C."/>
            <person name="Singh A."/>
            <person name="Wilkins M.J."/>
            <person name="Karaoz U."/>
            <person name="Brodie E.L."/>
            <person name="Williams K.H."/>
            <person name="Hubbard S.S."/>
            <person name="Banfield J.F."/>
        </authorList>
    </citation>
    <scope>NUCLEOTIDE SEQUENCE [LARGE SCALE GENOMIC DNA]</scope>
</reference>
<accession>A0A1F5G6R9</accession>
<protein>
    <submittedName>
        <fullName evidence="1">Uncharacterized protein</fullName>
    </submittedName>
</protein>
<name>A0A1F5G6R9_9BACT</name>
<proteinExistence type="predicted"/>
<organism evidence="1 2">
    <name type="scientific">Candidatus Curtissbacteria bacterium RIFCSPHIGHO2_02_FULL_40_16b</name>
    <dbReference type="NCBI Taxonomy" id="1797714"/>
    <lineage>
        <taxon>Bacteria</taxon>
        <taxon>Candidatus Curtissiibacteriota</taxon>
    </lineage>
</organism>
<comment type="caution">
    <text evidence="1">The sequence shown here is derived from an EMBL/GenBank/DDBJ whole genome shotgun (WGS) entry which is preliminary data.</text>
</comment>
<gene>
    <name evidence="1" type="ORF">A3D04_04860</name>
</gene>
<dbReference type="EMBL" id="MFBD01000046">
    <property type="protein sequence ID" value="OGD87580.1"/>
    <property type="molecule type" value="Genomic_DNA"/>
</dbReference>
<dbReference type="Proteomes" id="UP000177369">
    <property type="component" value="Unassembled WGS sequence"/>
</dbReference>
<dbReference type="AlphaFoldDB" id="A0A1F5G6R9"/>
<sequence length="119" mass="13697">MSPEIKPEIVKRQEGYGTFEVPLGLEIFATRRLAAKFAATENLEMRFRFNEKDYAVSPEQAKEILTPENIRGQISRLEAAITSHQRMIKKYKLDIEEERQLGGMLYGEDFNDKTNAGNK</sequence>
<evidence type="ECO:0000313" key="2">
    <source>
        <dbReference type="Proteomes" id="UP000177369"/>
    </source>
</evidence>